<dbReference type="InterPro" id="IPR011066">
    <property type="entry name" value="MscS_channel_C_sf"/>
</dbReference>
<proteinExistence type="inferred from homology"/>
<dbReference type="InterPro" id="IPR045276">
    <property type="entry name" value="YbiO_bact"/>
</dbReference>
<dbReference type="Gene3D" id="2.30.30.60">
    <property type="match status" value="1"/>
</dbReference>
<evidence type="ECO:0000256" key="8">
    <source>
        <dbReference type="SAM" id="Phobius"/>
    </source>
</evidence>
<evidence type="ECO:0000256" key="6">
    <source>
        <dbReference type="ARBA" id="ARBA00023136"/>
    </source>
</evidence>
<dbReference type="FunFam" id="2.30.30.60:FF:000001">
    <property type="entry name" value="MscS Mechanosensitive ion channel"/>
    <property type="match status" value="1"/>
</dbReference>
<evidence type="ECO:0000259" key="9">
    <source>
        <dbReference type="Pfam" id="PF00924"/>
    </source>
</evidence>
<protein>
    <recommendedName>
        <fullName evidence="13">Mechanosensitive ion channel protein MscS</fullName>
    </recommendedName>
</protein>
<dbReference type="InterPro" id="IPR010920">
    <property type="entry name" value="LSM_dom_sf"/>
</dbReference>
<dbReference type="InterPro" id="IPR011014">
    <property type="entry name" value="MscS_channel_TM-2"/>
</dbReference>
<accession>A0A381PAR1</accession>
<evidence type="ECO:0008006" key="13">
    <source>
        <dbReference type="Google" id="ProtNLM"/>
    </source>
</evidence>
<feature type="domain" description="Mechanosensitive ion channel transmembrane helices 2/3" evidence="11">
    <location>
        <begin position="146"/>
        <end position="185"/>
    </location>
</feature>
<dbReference type="Pfam" id="PF21082">
    <property type="entry name" value="MS_channel_3rd"/>
    <property type="match status" value="1"/>
</dbReference>
<keyword evidence="4 8" id="KW-0812">Transmembrane</keyword>
<gene>
    <name evidence="12" type="ORF">METZ01_LOCUS16919</name>
</gene>
<evidence type="ECO:0000313" key="12">
    <source>
        <dbReference type="EMBL" id="SUZ64065.1"/>
    </source>
</evidence>
<dbReference type="Pfam" id="PF00924">
    <property type="entry name" value="MS_channel_2nd"/>
    <property type="match status" value="1"/>
</dbReference>
<feature type="transmembrane region" description="Helical" evidence="8">
    <location>
        <begin position="140"/>
        <end position="160"/>
    </location>
</feature>
<dbReference type="GO" id="GO:0005886">
    <property type="term" value="C:plasma membrane"/>
    <property type="evidence" value="ECO:0007669"/>
    <property type="project" value="UniProtKB-SubCell"/>
</dbReference>
<keyword evidence="5 8" id="KW-1133">Transmembrane helix</keyword>
<dbReference type="SUPFAM" id="SSF82861">
    <property type="entry name" value="Mechanosensitive channel protein MscS (YggB), transmembrane region"/>
    <property type="match status" value="1"/>
</dbReference>
<dbReference type="InterPro" id="IPR023408">
    <property type="entry name" value="MscS_beta-dom_sf"/>
</dbReference>
<dbReference type="InterPro" id="IPR006685">
    <property type="entry name" value="MscS_channel_2nd"/>
</dbReference>
<feature type="transmembrane region" description="Helical" evidence="8">
    <location>
        <begin position="166"/>
        <end position="188"/>
    </location>
</feature>
<dbReference type="SUPFAM" id="SSF50182">
    <property type="entry name" value="Sm-like ribonucleoproteins"/>
    <property type="match status" value="1"/>
</dbReference>
<organism evidence="12">
    <name type="scientific">marine metagenome</name>
    <dbReference type="NCBI Taxonomy" id="408172"/>
    <lineage>
        <taxon>unclassified sequences</taxon>
        <taxon>metagenomes</taxon>
        <taxon>ecological metagenomes</taxon>
    </lineage>
</organism>
<evidence type="ECO:0000256" key="3">
    <source>
        <dbReference type="ARBA" id="ARBA00022475"/>
    </source>
</evidence>
<dbReference type="InterPro" id="IPR049278">
    <property type="entry name" value="MS_channel_C"/>
</dbReference>
<evidence type="ECO:0000256" key="2">
    <source>
        <dbReference type="ARBA" id="ARBA00008017"/>
    </source>
</evidence>
<sequence>VSAQASQTGEPKLLFVTQIIPSTAATLTEACGTDPDWLCRKVFEWTDNSDVAGIATWLVDRPVKVLVIVLLALLTRRIVHKAIDGLIERLMSERSSEEKDAVQAAEASSGTLRREVLSEKLASLRERTDRARQRAKTLGVLFKSIASAVIGAVTLMMLLGEFDINLGPLIAGAGILGVAIGFGAQSLVRDLLCGIFMLIEDQYGVGDVIDAGDATGTVESVGLRTTRIRDRHGTLWHIPNGEIRRVGNMSQVWARAILDIDVAYDTDLDLAMETIKTVADGVWNEQLEQATIVEEPVISGVQNFGADAITIRLSVKTEPAEQWSTGRVLRKRLKEAFDEAGIEIPFPQRTVWLRSEADQKPVVKKTGPGFQTGPRSGGGDDDGE</sequence>
<dbReference type="SUPFAM" id="SSF82689">
    <property type="entry name" value="Mechanosensitive channel protein MscS (YggB), C-terminal domain"/>
    <property type="match status" value="1"/>
</dbReference>
<evidence type="ECO:0000259" key="11">
    <source>
        <dbReference type="Pfam" id="PF21088"/>
    </source>
</evidence>
<feature type="non-terminal residue" evidence="12">
    <location>
        <position position="1"/>
    </location>
</feature>
<comment type="similarity">
    <text evidence="2">Belongs to the MscS (TC 1.A.23) family.</text>
</comment>
<dbReference type="EMBL" id="UINC01000928">
    <property type="protein sequence ID" value="SUZ64065.1"/>
    <property type="molecule type" value="Genomic_DNA"/>
</dbReference>
<feature type="domain" description="Mechanosensitive ion channel MscS C-terminal" evidence="10">
    <location>
        <begin position="258"/>
        <end position="344"/>
    </location>
</feature>
<dbReference type="InterPro" id="IPR049142">
    <property type="entry name" value="MS_channel_1st"/>
</dbReference>
<keyword evidence="6 8" id="KW-0472">Membrane</keyword>
<dbReference type="PANTHER" id="PTHR30460:SF0">
    <property type="entry name" value="MODERATE CONDUCTANCE MECHANOSENSITIVE CHANNEL YBIO"/>
    <property type="match status" value="1"/>
</dbReference>
<evidence type="ECO:0000259" key="10">
    <source>
        <dbReference type="Pfam" id="PF21082"/>
    </source>
</evidence>
<dbReference type="Pfam" id="PF21088">
    <property type="entry name" value="MS_channel_1st"/>
    <property type="match status" value="1"/>
</dbReference>
<dbReference type="AlphaFoldDB" id="A0A381PAR1"/>
<evidence type="ECO:0000256" key="1">
    <source>
        <dbReference type="ARBA" id="ARBA00004651"/>
    </source>
</evidence>
<dbReference type="Gene3D" id="1.10.287.1260">
    <property type="match status" value="1"/>
</dbReference>
<dbReference type="GO" id="GO:0008381">
    <property type="term" value="F:mechanosensitive monoatomic ion channel activity"/>
    <property type="evidence" value="ECO:0007669"/>
    <property type="project" value="InterPro"/>
</dbReference>
<comment type="subcellular location">
    <subcellularLocation>
        <location evidence="1">Cell membrane</location>
        <topology evidence="1">Multi-pass membrane protein</topology>
    </subcellularLocation>
</comment>
<dbReference type="PANTHER" id="PTHR30460">
    <property type="entry name" value="MODERATE CONDUCTANCE MECHANOSENSITIVE CHANNEL YBIO"/>
    <property type="match status" value="1"/>
</dbReference>
<keyword evidence="3" id="KW-1003">Cell membrane</keyword>
<feature type="region of interest" description="Disordered" evidence="7">
    <location>
        <begin position="357"/>
        <end position="384"/>
    </location>
</feature>
<reference evidence="12" key="1">
    <citation type="submission" date="2018-05" db="EMBL/GenBank/DDBJ databases">
        <authorList>
            <person name="Lanie J.A."/>
            <person name="Ng W.-L."/>
            <person name="Kazmierczak K.M."/>
            <person name="Andrzejewski T.M."/>
            <person name="Davidsen T.M."/>
            <person name="Wayne K.J."/>
            <person name="Tettelin H."/>
            <person name="Glass J.I."/>
            <person name="Rusch D."/>
            <person name="Podicherti R."/>
            <person name="Tsui H.-C.T."/>
            <person name="Winkler M.E."/>
        </authorList>
    </citation>
    <scope>NUCLEOTIDE SEQUENCE</scope>
</reference>
<evidence type="ECO:0000256" key="7">
    <source>
        <dbReference type="SAM" id="MobiDB-lite"/>
    </source>
</evidence>
<evidence type="ECO:0000256" key="4">
    <source>
        <dbReference type="ARBA" id="ARBA00022692"/>
    </source>
</evidence>
<dbReference type="Gene3D" id="3.30.70.100">
    <property type="match status" value="1"/>
</dbReference>
<feature type="domain" description="Mechanosensitive ion channel MscS" evidence="9">
    <location>
        <begin position="187"/>
        <end position="249"/>
    </location>
</feature>
<evidence type="ECO:0000256" key="5">
    <source>
        <dbReference type="ARBA" id="ARBA00022989"/>
    </source>
</evidence>
<name>A0A381PAR1_9ZZZZ</name>